<dbReference type="InterPro" id="IPR016662">
    <property type="entry name" value="Acyl-CoA_thioEstase_long-chain"/>
</dbReference>
<protein>
    <submittedName>
        <fullName evidence="6">Acyl-coenzyme A thioesterase 1-like</fullName>
    </submittedName>
</protein>
<evidence type="ECO:0000313" key="7">
    <source>
        <dbReference type="Proteomes" id="UP000694412"/>
    </source>
</evidence>
<dbReference type="PANTHER" id="PTHR10824">
    <property type="entry name" value="ACYL-COENZYME A THIOESTERASE-RELATED"/>
    <property type="match status" value="1"/>
</dbReference>
<dbReference type="Gene3D" id="3.40.50.1820">
    <property type="entry name" value="alpha/beta hydrolase"/>
    <property type="match status" value="1"/>
</dbReference>
<dbReference type="FunFam" id="2.60.40.2240:FF:000001">
    <property type="entry name" value="acyl-coenzyme A thioesterase 4"/>
    <property type="match status" value="1"/>
</dbReference>
<evidence type="ECO:0000259" key="5">
    <source>
        <dbReference type="Pfam" id="PF08840"/>
    </source>
</evidence>
<comment type="similarity">
    <text evidence="1">Belongs to the C/M/P thioester hydrolase family.</text>
</comment>
<feature type="active site" description="Charge relay system" evidence="3">
    <location>
        <position position="354"/>
    </location>
</feature>
<feature type="active site" description="Charge relay system" evidence="3">
    <location>
        <position position="387"/>
    </location>
</feature>
<dbReference type="SUPFAM" id="SSF53474">
    <property type="entry name" value="alpha/beta-Hydrolases"/>
    <property type="match status" value="1"/>
</dbReference>
<keyword evidence="7" id="KW-1185">Reference proteome</keyword>
<dbReference type="GeneTree" id="ENSGT01010000222336"/>
<dbReference type="InterPro" id="IPR042490">
    <property type="entry name" value="Thio_Ohase/BAAT_N"/>
</dbReference>
<dbReference type="PIRSF" id="PIRSF016521">
    <property type="entry name" value="Acyl-CoA_hydro"/>
    <property type="match status" value="1"/>
</dbReference>
<dbReference type="GO" id="GO:0006637">
    <property type="term" value="P:acyl-CoA metabolic process"/>
    <property type="evidence" value="ECO:0007669"/>
    <property type="project" value="InterPro"/>
</dbReference>
<proteinExistence type="inferred from homology"/>
<reference evidence="6" key="2">
    <citation type="submission" date="2025-08" db="UniProtKB">
        <authorList>
            <consortium name="Ensembl"/>
        </authorList>
    </citation>
    <scope>IDENTIFICATION</scope>
</reference>
<dbReference type="FunFam" id="3.40.50.1820:FF:000024">
    <property type="entry name" value="acyl-coenzyme A thioesterase 4"/>
    <property type="match status" value="1"/>
</dbReference>
<dbReference type="Gene3D" id="2.60.40.2240">
    <property type="entry name" value="Acyl-CoA thioester hydrolase/BAAT N-terminal domain"/>
    <property type="match status" value="1"/>
</dbReference>
<evidence type="ECO:0000256" key="3">
    <source>
        <dbReference type="PIRSR" id="PIRSR016521-1"/>
    </source>
</evidence>
<keyword evidence="2" id="KW-0443">Lipid metabolism</keyword>
<dbReference type="InterPro" id="IPR029058">
    <property type="entry name" value="AB_hydrolase_fold"/>
</dbReference>
<dbReference type="Proteomes" id="UP000694412">
    <property type="component" value="Chromosome 5"/>
</dbReference>
<dbReference type="InterPro" id="IPR006862">
    <property type="entry name" value="Thio_Ohase/aa_AcTrfase"/>
</dbReference>
<evidence type="ECO:0000256" key="2">
    <source>
        <dbReference type="ARBA" id="ARBA00022832"/>
    </source>
</evidence>
<dbReference type="Pfam" id="PF04775">
    <property type="entry name" value="Bile_Hydr_Trans"/>
    <property type="match status" value="1"/>
</dbReference>
<gene>
    <name evidence="6" type="primary">LOC107314827</name>
</gene>
<evidence type="ECO:0000259" key="4">
    <source>
        <dbReference type="Pfam" id="PF04775"/>
    </source>
</evidence>
<dbReference type="InterPro" id="IPR014940">
    <property type="entry name" value="BAAT_C"/>
</dbReference>
<dbReference type="GO" id="GO:0006631">
    <property type="term" value="P:fatty acid metabolic process"/>
    <property type="evidence" value="ECO:0007669"/>
    <property type="project" value="UniProtKB-KW"/>
</dbReference>
<dbReference type="AlphaFoldDB" id="A0A8C2TRU3"/>
<feature type="active site" description="Charge relay system" evidence="3">
    <location>
        <position position="259"/>
    </location>
</feature>
<organism evidence="6 7">
    <name type="scientific">Coturnix japonica</name>
    <name type="common">Japanese quail</name>
    <name type="synonym">Coturnix coturnix japonica</name>
    <dbReference type="NCBI Taxonomy" id="93934"/>
    <lineage>
        <taxon>Eukaryota</taxon>
        <taxon>Metazoa</taxon>
        <taxon>Chordata</taxon>
        <taxon>Craniata</taxon>
        <taxon>Vertebrata</taxon>
        <taxon>Euteleostomi</taxon>
        <taxon>Archelosauria</taxon>
        <taxon>Archosauria</taxon>
        <taxon>Dinosauria</taxon>
        <taxon>Saurischia</taxon>
        <taxon>Theropoda</taxon>
        <taxon>Coelurosauria</taxon>
        <taxon>Aves</taxon>
        <taxon>Neognathae</taxon>
        <taxon>Galloanserae</taxon>
        <taxon>Galliformes</taxon>
        <taxon>Phasianidae</taxon>
        <taxon>Perdicinae</taxon>
        <taxon>Coturnix</taxon>
    </lineage>
</organism>
<feature type="domain" description="BAAT/Acyl-CoA thioester hydrolase C-terminal" evidence="5">
    <location>
        <begin position="231"/>
        <end position="438"/>
    </location>
</feature>
<dbReference type="PANTHER" id="PTHR10824:SF38">
    <property type="entry name" value="ACOT1 THIOESTERASE"/>
    <property type="match status" value="1"/>
</dbReference>
<sequence length="447" mass="49145">VLQSVCALKISLESLQKAAGSSPLPRSPMAVQVTVLPSRRCLFDDPVQIRVTGLVPQQAVTLRACLLDEGGELFQAHAHYRAGDSGELDLTSCPALGGSYSGVEPMGLLWSLRSKTPHKRLAKRNVMTPFCVDLEVYEGHGDMSQLLGKCTHERYFLGEGVKRISVREGRLKATLFLPPGPGPFPGLIDLYGSGGGLVEYRASLLASRGFVTLALAYMAFEDLPAMPEILELDYFQEAIDFLQKQQQVKDSGIGVLGLSKGADLALSMATFLPGIKAAVSISGSGFNSFIPLRGDGFTIPAHPYDLGRVKTSEESGLIDFSDILDDHRDPATWDSRIPVEKSLAKFLFLTGLDDKNWKSDLYCRDAVQRLHQSGRKVEFCSYSGAGHLLEPPYLPLCQSSIHKVLGAFVQWGGQWREHARAQEDAWHRIQAFFWKHLMNSDIPKSNL</sequence>
<reference evidence="6" key="3">
    <citation type="submission" date="2025-09" db="UniProtKB">
        <authorList>
            <consortium name="Ensembl"/>
        </authorList>
    </citation>
    <scope>IDENTIFICATION</scope>
</reference>
<evidence type="ECO:0000256" key="1">
    <source>
        <dbReference type="ARBA" id="ARBA00006538"/>
    </source>
</evidence>
<keyword evidence="2" id="KW-0276">Fatty acid metabolism</keyword>
<name>A0A8C2TRU3_COTJA</name>
<evidence type="ECO:0000313" key="6">
    <source>
        <dbReference type="Ensembl" id="ENSCJPP00005017767.1"/>
    </source>
</evidence>
<reference evidence="6" key="1">
    <citation type="submission" date="2015-11" db="EMBL/GenBank/DDBJ databases">
        <authorList>
            <consortium name="International Coturnix japonica Genome Analysis Consortium"/>
            <person name="Warren W."/>
            <person name="Burt D.W."/>
            <person name="Antin P.B."/>
            <person name="Lanford R."/>
            <person name="Gros J."/>
            <person name="Wilson R.K."/>
        </authorList>
    </citation>
    <scope>NUCLEOTIDE SEQUENCE [LARGE SCALE GENOMIC DNA]</scope>
</reference>
<dbReference type="GO" id="GO:0047617">
    <property type="term" value="F:fatty acyl-CoA hydrolase activity"/>
    <property type="evidence" value="ECO:0007669"/>
    <property type="project" value="TreeGrafter"/>
</dbReference>
<feature type="domain" description="Acyl-CoA thioester hydrolase/bile acid-CoA amino acid N-acetyltransferase" evidence="4">
    <location>
        <begin position="44"/>
        <end position="168"/>
    </location>
</feature>
<dbReference type="Pfam" id="PF08840">
    <property type="entry name" value="BAAT_C"/>
    <property type="match status" value="1"/>
</dbReference>
<accession>A0A8C2TRU3</accession>
<dbReference type="Ensembl" id="ENSCJPT00005024739.1">
    <property type="protein sequence ID" value="ENSCJPP00005017767.1"/>
    <property type="gene ID" value="ENSCJPG00005014457.1"/>
</dbReference>